<keyword evidence="6" id="KW-0752">Steroid biosynthesis</keyword>
<evidence type="ECO:0000313" key="8">
    <source>
        <dbReference type="EMBL" id="CAK9219063.1"/>
    </source>
</evidence>
<feature type="transmembrane region" description="Helical" evidence="6">
    <location>
        <begin position="123"/>
        <end position="142"/>
    </location>
</feature>
<evidence type="ECO:0000256" key="5">
    <source>
        <dbReference type="ARBA" id="ARBA00023136"/>
    </source>
</evidence>
<comment type="similarity">
    <text evidence="2 6">Belongs to the steroid 5-alpha reductase family.</text>
</comment>
<dbReference type="PANTHER" id="PTHR10556:SF43">
    <property type="entry name" value="STEROID 5-ALPHA-REDUCTASE DET2"/>
    <property type="match status" value="1"/>
</dbReference>
<dbReference type="InterPro" id="IPR039357">
    <property type="entry name" value="SRD5A/TECR"/>
</dbReference>
<dbReference type="PROSITE" id="PS50244">
    <property type="entry name" value="S5A_REDUCTASE"/>
    <property type="match status" value="1"/>
</dbReference>
<evidence type="ECO:0000256" key="4">
    <source>
        <dbReference type="ARBA" id="ARBA00022989"/>
    </source>
</evidence>
<keyword evidence="9" id="KW-1185">Reference proteome</keyword>
<comment type="function">
    <text evidence="6">Involved in a reduction step in the biosynthesis of the plant steroid, brassinolide.</text>
</comment>
<comment type="caution">
    <text evidence="6">Lacks conserved residue(s) required for the propagation of feature annotation.</text>
</comment>
<keyword evidence="6" id="KW-1069">Brassinosteroid biosynthesis</keyword>
<accession>A0ABP0UGT5</accession>
<dbReference type="Pfam" id="PF02544">
    <property type="entry name" value="Steroid_dh"/>
    <property type="match status" value="1"/>
</dbReference>
<feature type="transmembrane region" description="Helical" evidence="6">
    <location>
        <begin position="163"/>
        <end position="180"/>
    </location>
</feature>
<reference evidence="8" key="1">
    <citation type="submission" date="2024-02" db="EMBL/GenBank/DDBJ databases">
        <authorList>
            <consortium name="ELIXIR-Norway"/>
            <consortium name="Elixir Norway"/>
        </authorList>
    </citation>
    <scope>NUCLEOTIDE SEQUENCE</scope>
</reference>
<evidence type="ECO:0000313" key="9">
    <source>
        <dbReference type="Proteomes" id="UP001497512"/>
    </source>
</evidence>
<evidence type="ECO:0000259" key="7">
    <source>
        <dbReference type="Pfam" id="PF02544"/>
    </source>
</evidence>
<dbReference type="PANTHER" id="PTHR10556">
    <property type="entry name" value="3-OXO-5-ALPHA-STEROID 4-DEHYDROGENASE"/>
    <property type="match status" value="1"/>
</dbReference>
<dbReference type="InterPro" id="IPR001104">
    <property type="entry name" value="3-oxo-5_a-steroid_4-DH_C"/>
</dbReference>
<dbReference type="EMBL" id="OZ019895">
    <property type="protein sequence ID" value="CAK9219063.1"/>
    <property type="molecule type" value="Genomic_DNA"/>
</dbReference>
<dbReference type="Gene3D" id="1.20.120.1630">
    <property type="match status" value="1"/>
</dbReference>
<evidence type="ECO:0000256" key="6">
    <source>
        <dbReference type="PIRNR" id="PIRNR015596"/>
    </source>
</evidence>
<comment type="pathway">
    <text evidence="6">Plant hormone biosynthesis; brassinosteroid biosynthesis.</text>
</comment>
<keyword evidence="6" id="KW-0443">Lipid metabolism</keyword>
<feature type="domain" description="3-oxo-5-alpha-steroid 4-dehydrogenase C-terminal" evidence="7">
    <location>
        <begin position="124"/>
        <end position="272"/>
    </location>
</feature>
<proteinExistence type="inferred from homology"/>
<feature type="transmembrane region" description="Helical" evidence="6">
    <location>
        <begin position="28"/>
        <end position="47"/>
    </location>
</feature>
<keyword evidence="6" id="KW-0444">Lipid biosynthesis</keyword>
<comment type="subcellular location">
    <subcellularLocation>
        <location evidence="1">Membrane</location>
        <topology evidence="1">Multi-pass membrane protein</topology>
    </subcellularLocation>
</comment>
<sequence>MMEDGRIEQGLSQEQQLRDDGSDVVFKIALWGMYLVAALMYFATTRISAPFGRHTRRGWGPSMSAREAWIVMESPALFVTALVYHHGQHHLDVVPHVLLRLFQLHYIHRCLVYPFRIRNDGKVMPILVCSVGFLFNVHNAYLQASWISHYGDYAASWLTSPQFMLGVLLFLLGFGVNIWADSVLLNLRTDGLDKSYKIPRGVLYEYVTCPNYLGEIVEWLGWGVMTNSWAGFAFFLCTLANLAPRAAAHHQWYLKKFSDYPPSRKALIPFVY</sequence>
<comment type="catalytic activity">
    <reaction evidence="6">
        <text>a 3-oxo-5alpha-steroid + NADP(+) = a 3-oxo-Delta(4)-steroid + NADPH + H(+)</text>
        <dbReference type="Rhea" id="RHEA:54384"/>
        <dbReference type="ChEBI" id="CHEBI:13601"/>
        <dbReference type="ChEBI" id="CHEBI:15378"/>
        <dbReference type="ChEBI" id="CHEBI:47909"/>
        <dbReference type="ChEBI" id="CHEBI:57783"/>
        <dbReference type="ChEBI" id="CHEBI:58349"/>
        <dbReference type="EC" id="1.3.1.22"/>
    </reaction>
</comment>
<keyword evidence="5 6" id="KW-0472">Membrane</keyword>
<dbReference type="Proteomes" id="UP001497512">
    <property type="component" value="Chromosome 3"/>
</dbReference>
<gene>
    <name evidence="8" type="ORF">CSSPTR1EN2_LOCUS14297</name>
</gene>
<name>A0ABP0UGT5_9BRYO</name>
<dbReference type="EC" id="1.3.1.22" evidence="6"/>
<dbReference type="PIRSF" id="PIRSF015596">
    <property type="entry name" value="5_alpha-SR2"/>
    <property type="match status" value="1"/>
</dbReference>
<keyword evidence="4 6" id="KW-1133">Transmembrane helix</keyword>
<evidence type="ECO:0000256" key="3">
    <source>
        <dbReference type="ARBA" id="ARBA00022692"/>
    </source>
</evidence>
<evidence type="ECO:0000256" key="2">
    <source>
        <dbReference type="ARBA" id="ARBA00007742"/>
    </source>
</evidence>
<organism evidence="8 9">
    <name type="scientific">Sphagnum troendelagicum</name>
    <dbReference type="NCBI Taxonomy" id="128251"/>
    <lineage>
        <taxon>Eukaryota</taxon>
        <taxon>Viridiplantae</taxon>
        <taxon>Streptophyta</taxon>
        <taxon>Embryophyta</taxon>
        <taxon>Bryophyta</taxon>
        <taxon>Sphagnophytina</taxon>
        <taxon>Sphagnopsida</taxon>
        <taxon>Sphagnales</taxon>
        <taxon>Sphagnaceae</taxon>
        <taxon>Sphagnum</taxon>
    </lineage>
</organism>
<dbReference type="InterPro" id="IPR016636">
    <property type="entry name" value="3-oxo-5-alpha-steroid_4-DH"/>
</dbReference>
<evidence type="ECO:0000256" key="1">
    <source>
        <dbReference type="ARBA" id="ARBA00004141"/>
    </source>
</evidence>
<protein>
    <recommendedName>
        <fullName evidence="6">Steroid 5-alpha-reductase DET2</fullName>
        <ecNumber evidence="6">1.3.1.22</ecNumber>
    </recommendedName>
</protein>
<keyword evidence="3 6" id="KW-0812">Transmembrane</keyword>